<organism evidence="1 2">
    <name type="scientific">Marinococcus luteus</name>
    <dbReference type="NCBI Taxonomy" id="1122204"/>
    <lineage>
        <taxon>Bacteria</taxon>
        <taxon>Bacillati</taxon>
        <taxon>Bacillota</taxon>
        <taxon>Bacilli</taxon>
        <taxon>Bacillales</taxon>
        <taxon>Bacillaceae</taxon>
        <taxon>Marinococcus</taxon>
    </lineage>
</organism>
<dbReference type="OrthoDB" id="6398375at2"/>
<dbReference type="AlphaFoldDB" id="A0A1H2XIH7"/>
<sequence>MGKMDEMIVVAPREQVFAREARTFHGVQDEQVQIQEIIGTIADTYTEKRRGDAEEDPSWKQPIPYVVIRRGEELFAYERLAGGGEGRLHNKLSLGFGGHMNAESGVSTFQELLHTNADRELEEELYISSLEGAEMQALGLINDDNNAVGEVHLGILYTFILPEHVDVHVKETEQIRGFWTSVDELSRPETYERLETWSQFVVDILDK</sequence>
<dbReference type="SUPFAM" id="SSF55811">
    <property type="entry name" value="Nudix"/>
    <property type="match status" value="1"/>
</dbReference>
<protein>
    <submittedName>
        <fullName evidence="1">Predicted phosphoesterase, NUDIX family</fullName>
    </submittedName>
</protein>
<dbReference type="RefSeq" id="WP_091616334.1">
    <property type="nucleotide sequence ID" value="NZ_FNNC01000007.1"/>
</dbReference>
<dbReference type="EMBL" id="FNNC01000007">
    <property type="protein sequence ID" value="SDW92642.1"/>
    <property type="molecule type" value="Genomic_DNA"/>
</dbReference>
<dbReference type="InterPro" id="IPR015797">
    <property type="entry name" value="NUDIX_hydrolase-like_dom_sf"/>
</dbReference>
<keyword evidence="2" id="KW-1185">Reference proteome</keyword>
<evidence type="ECO:0000313" key="2">
    <source>
        <dbReference type="Proteomes" id="UP000199488"/>
    </source>
</evidence>
<dbReference type="Gene3D" id="3.90.79.10">
    <property type="entry name" value="Nucleoside Triphosphate Pyrophosphohydrolase"/>
    <property type="match status" value="1"/>
</dbReference>
<evidence type="ECO:0000313" key="1">
    <source>
        <dbReference type="EMBL" id="SDW92642.1"/>
    </source>
</evidence>
<reference evidence="1 2" key="1">
    <citation type="submission" date="2016-10" db="EMBL/GenBank/DDBJ databases">
        <authorList>
            <person name="de Groot N.N."/>
        </authorList>
    </citation>
    <scope>NUCLEOTIDE SEQUENCE [LARGE SCALE GENOMIC DNA]</scope>
    <source>
        <strain evidence="1 2">DSM 23126</strain>
    </source>
</reference>
<name>A0A1H2XIH7_9BACI</name>
<gene>
    <name evidence="1" type="ORF">SAMN05421781_2763</name>
</gene>
<proteinExistence type="predicted"/>
<dbReference type="STRING" id="1122204.SAMN05421781_2763"/>
<dbReference type="Proteomes" id="UP000199488">
    <property type="component" value="Unassembled WGS sequence"/>
</dbReference>
<accession>A0A1H2XIH7</accession>